<evidence type="ECO:0000313" key="4">
    <source>
        <dbReference type="Proteomes" id="UP000662939"/>
    </source>
</evidence>
<proteinExistence type="predicted"/>
<keyword evidence="2" id="KW-0732">Signal</keyword>
<feature type="chain" id="PRO_5034100735" description="DUF4382 domain-containing protein" evidence="2">
    <location>
        <begin position="22"/>
        <end position="255"/>
    </location>
</feature>
<dbReference type="PROSITE" id="PS51257">
    <property type="entry name" value="PROKAR_LIPOPROTEIN"/>
    <property type="match status" value="1"/>
</dbReference>
<dbReference type="AlphaFoldDB" id="A0A895XTM5"/>
<dbReference type="Gene3D" id="2.60.40.1890">
    <property type="entry name" value="PCu(A)C copper chaperone"/>
    <property type="match status" value="1"/>
</dbReference>
<protein>
    <recommendedName>
        <fullName evidence="5">DUF4382 domain-containing protein</fullName>
    </recommendedName>
</protein>
<reference evidence="3" key="1">
    <citation type="submission" date="2021-02" db="EMBL/GenBank/DDBJ databases">
        <title>Natronoglycomyces albus gen. nov., sp. nov, a haloalkaliphilic actinobacterium from a soda solonchak soil.</title>
        <authorList>
            <person name="Sorokin D.Y."/>
            <person name="Khijniak T.V."/>
            <person name="Zakharycheva A.P."/>
            <person name="Boueva O.V."/>
            <person name="Ariskina E.V."/>
            <person name="Hahnke R.L."/>
            <person name="Bunk B."/>
            <person name="Sproer C."/>
            <person name="Schumann P."/>
            <person name="Evtushenko L.I."/>
            <person name="Kublanov I.V."/>
        </authorList>
    </citation>
    <scope>NUCLEOTIDE SEQUENCE</scope>
    <source>
        <strain evidence="3">DSM 106290</strain>
    </source>
</reference>
<feature type="signal peptide" evidence="2">
    <location>
        <begin position="1"/>
        <end position="21"/>
    </location>
</feature>
<gene>
    <name evidence="3" type="ORF">JQS30_14670</name>
</gene>
<evidence type="ECO:0000313" key="3">
    <source>
        <dbReference type="EMBL" id="QSB04988.1"/>
    </source>
</evidence>
<organism evidence="3 4">
    <name type="scientific">Natronoglycomyces albus</name>
    <dbReference type="NCBI Taxonomy" id="2811108"/>
    <lineage>
        <taxon>Bacteria</taxon>
        <taxon>Bacillati</taxon>
        <taxon>Actinomycetota</taxon>
        <taxon>Actinomycetes</taxon>
        <taxon>Glycomycetales</taxon>
        <taxon>Glycomycetaceae</taxon>
        <taxon>Natronoglycomyces</taxon>
    </lineage>
</organism>
<dbReference type="EMBL" id="CP070496">
    <property type="protein sequence ID" value="QSB04988.1"/>
    <property type="molecule type" value="Genomic_DNA"/>
</dbReference>
<keyword evidence="4" id="KW-1185">Reference proteome</keyword>
<dbReference type="KEGG" id="nav:JQS30_14670"/>
<dbReference type="InterPro" id="IPR036182">
    <property type="entry name" value="PCuAC_sf"/>
</dbReference>
<evidence type="ECO:0008006" key="5">
    <source>
        <dbReference type="Google" id="ProtNLM"/>
    </source>
</evidence>
<feature type="region of interest" description="Disordered" evidence="1">
    <location>
        <begin position="95"/>
        <end position="165"/>
    </location>
</feature>
<dbReference type="RefSeq" id="WP_213170988.1">
    <property type="nucleotide sequence ID" value="NZ_CP070496.1"/>
</dbReference>
<evidence type="ECO:0000256" key="1">
    <source>
        <dbReference type="SAM" id="MobiDB-lite"/>
    </source>
</evidence>
<feature type="compositionally biased region" description="Acidic residues" evidence="1">
    <location>
        <begin position="102"/>
        <end position="153"/>
    </location>
</feature>
<evidence type="ECO:0000256" key="2">
    <source>
        <dbReference type="SAM" id="SignalP"/>
    </source>
</evidence>
<sequence length="255" mass="27295">MTRVSAIAVGAVAAMALSACGAGQVTWTDTKPPAIAGADAEAGEMFLRDVQVEYPGLEGYQAGDNAPLRVFIANRGQESDSLVDVTSPDADAVTLVTGSAPEPDEDPAEEDDAEGDEDNGTENGPEEGEDNGTDNGEQESTEDEASEETETTEADSVSGESDFSLEIGPSGRLALLEQNEFFLQVEGLHEDFTSGQLLTLEFTFASGESVTMRVPMGQPLETQNRDCIDVPRFHEDEYECLYPFEIEEEYNGESA</sequence>
<accession>A0A895XTM5</accession>
<name>A0A895XTM5_9ACTN</name>
<dbReference type="Proteomes" id="UP000662939">
    <property type="component" value="Chromosome"/>
</dbReference>